<name>X1THT4_9ZZZZ</name>
<feature type="transmembrane region" description="Helical" evidence="1">
    <location>
        <begin position="12"/>
        <end position="31"/>
    </location>
</feature>
<keyword evidence="1" id="KW-0472">Membrane</keyword>
<accession>X1THT4</accession>
<comment type="caution">
    <text evidence="2">The sequence shown here is derived from an EMBL/GenBank/DDBJ whole genome shotgun (WGS) entry which is preliminary data.</text>
</comment>
<dbReference type="AlphaFoldDB" id="X1THT4"/>
<organism evidence="2">
    <name type="scientific">marine sediment metagenome</name>
    <dbReference type="NCBI Taxonomy" id="412755"/>
    <lineage>
        <taxon>unclassified sequences</taxon>
        <taxon>metagenomes</taxon>
        <taxon>ecological metagenomes</taxon>
    </lineage>
</organism>
<protein>
    <recommendedName>
        <fullName evidence="3">Arsenical-resistance protein</fullName>
    </recommendedName>
</protein>
<sequence length="51" mass="5652">MEERRLGLWEKYLTLWVALCIGAGTALGRVFPQISDTLAKLEVAHISIPIA</sequence>
<reference evidence="2" key="1">
    <citation type="journal article" date="2014" name="Front. Microbiol.">
        <title>High frequency of phylogenetically diverse reductive dehalogenase-homologous genes in deep subseafloor sedimentary metagenomes.</title>
        <authorList>
            <person name="Kawai M."/>
            <person name="Futagami T."/>
            <person name="Toyoda A."/>
            <person name="Takaki Y."/>
            <person name="Nishi S."/>
            <person name="Hori S."/>
            <person name="Arai W."/>
            <person name="Tsubouchi T."/>
            <person name="Morono Y."/>
            <person name="Uchiyama I."/>
            <person name="Ito T."/>
            <person name="Fujiyama A."/>
            <person name="Inagaki F."/>
            <person name="Takami H."/>
        </authorList>
    </citation>
    <scope>NUCLEOTIDE SEQUENCE</scope>
    <source>
        <strain evidence="2">Expedition CK06-06</strain>
    </source>
</reference>
<keyword evidence="1" id="KW-1133">Transmembrane helix</keyword>
<evidence type="ECO:0000256" key="1">
    <source>
        <dbReference type="SAM" id="Phobius"/>
    </source>
</evidence>
<feature type="non-terminal residue" evidence="2">
    <location>
        <position position="51"/>
    </location>
</feature>
<evidence type="ECO:0008006" key="3">
    <source>
        <dbReference type="Google" id="ProtNLM"/>
    </source>
</evidence>
<dbReference type="EMBL" id="BARW01005459">
    <property type="protein sequence ID" value="GAI79589.1"/>
    <property type="molecule type" value="Genomic_DNA"/>
</dbReference>
<gene>
    <name evidence="2" type="ORF">S12H4_11877</name>
</gene>
<proteinExistence type="predicted"/>
<keyword evidence="1" id="KW-0812">Transmembrane</keyword>
<evidence type="ECO:0000313" key="2">
    <source>
        <dbReference type="EMBL" id="GAI79589.1"/>
    </source>
</evidence>